<reference evidence="1" key="1">
    <citation type="journal article" date="2006" name="Appl. Environ. Microbiol.">
        <title>Stolbur phytoplasma genome survey achieved using a suppression subtractive hybridization approach with high specificity.</title>
        <authorList>
            <person name="Cimerman A."/>
            <person name="Arnaud G."/>
            <person name="Foissac X."/>
        </authorList>
    </citation>
    <scope>NUCLEOTIDE SEQUENCE</scope>
</reference>
<evidence type="ECO:0008006" key="2">
    <source>
        <dbReference type="Google" id="ProtNLM"/>
    </source>
</evidence>
<organism evidence="1">
    <name type="scientific">Candidatus Phytoplasma solani</name>
    <dbReference type="NCBI Taxonomy" id="69896"/>
    <lineage>
        <taxon>Bacteria</taxon>
        <taxon>Bacillati</taxon>
        <taxon>Mycoplasmatota</taxon>
        <taxon>Mollicutes</taxon>
        <taxon>Acholeplasmatales</taxon>
        <taxon>Acholeplasmataceae</taxon>
        <taxon>Candidatus Phytoplasma</taxon>
        <taxon>16SrXII (Stolbur group)</taxon>
    </lineage>
</organism>
<dbReference type="EMBL" id="AJ970711">
    <property type="protein sequence ID" value="CAJ17977.1"/>
    <property type="molecule type" value="Genomic_DNA"/>
</dbReference>
<dbReference type="AlphaFoldDB" id="Q3LBH9"/>
<name>Q3LBH9_9MOLU</name>
<protein>
    <recommendedName>
        <fullName evidence="2">30S ribosomal protein S20</fullName>
    </recommendedName>
</protein>
<evidence type="ECO:0000313" key="1">
    <source>
        <dbReference type="EMBL" id="CAJ17977.1"/>
    </source>
</evidence>
<accession>Q3LBH9</accession>
<sequence length="85" mass="10142">MVYDSKNQKNNRSIRNTSIRLKSQTNRCFFKKETTEKKEVLLKRVKKVLDALSKKEKQQFYTNAVNKAKKGFKHLQNKVKSNNFF</sequence>
<proteinExistence type="predicted"/>